<protein>
    <recommendedName>
        <fullName evidence="4">Anti-sigma factor</fullName>
    </recommendedName>
</protein>
<keyword evidence="1" id="KW-1133">Transmembrane helix</keyword>
<organism evidence="2 3">
    <name type="scientific">Taibaiella soli</name>
    <dbReference type="NCBI Taxonomy" id="1649169"/>
    <lineage>
        <taxon>Bacteria</taxon>
        <taxon>Pseudomonadati</taxon>
        <taxon>Bacteroidota</taxon>
        <taxon>Chitinophagia</taxon>
        <taxon>Chitinophagales</taxon>
        <taxon>Chitinophagaceae</taxon>
        <taxon>Taibaiella</taxon>
    </lineage>
</organism>
<name>A0A2W2B3N0_9BACT</name>
<dbReference type="OrthoDB" id="952577at2"/>
<dbReference type="Proteomes" id="UP000248745">
    <property type="component" value="Unassembled WGS sequence"/>
</dbReference>
<keyword evidence="3" id="KW-1185">Reference proteome</keyword>
<comment type="caution">
    <text evidence="2">The sequence shown here is derived from an EMBL/GenBank/DDBJ whole genome shotgun (WGS) entry which is preliminary data.</text>
</comment>
<evidence type="ECO:0008006" key="4">
    <source>
        <dbReference type="Google" id="ProtNLM"/>
    </source>
</evidence>
<evidence type="ECO:0000313" key="2">
    <source>
        <dbReference type="EMBL" id="PZF70839.1"/>
    </source>
</evidence>
<feature type="transmembrane region" description="Helical" evidence="1">
    <location>
        <begin position="108"/>
        <end position="128"/>
    </location>
</feature>
<dbReference type="EMBL" id="QKTW01000030">
    <property type="protein sequence ID" value="PZF70839.1"/>
    <property type="molecule type" value="Genomic_DNA"/>
</dbReference>
<proteinExistence type="predicted"/>
<keyword evidence="1" id="KW-0472">Membrane</keyword>
<evidence type="ECO:0000256" key="1">
    <source>
        <dbReference type="SAM" id="Phobius"/>
    </source>
</evidence>
<evidence type="ECO:0000313" key="3">
    <source>
        <dbReference type="Proteomes" id="UP000248745"/>
    </source>
</evidence>
<keyword evidence="1" id="KW-0812">Transmembrane</keyword>
<gene>
    <name evidence="2" type="ORF">DN068_21600</name>
</gene>
<accession>A0A2W2B3N0</accession>
<sequence length="154" mass="18245">MNIQEYIDSGVIEAYVLGLLEEREEQELRRLLGTQPLLQEALWSVEDRLERMAYDNRVPPPLTVWAEIESRLFETTPKIIPTSRKPEEEVKVIFSDGHIRVHKYWRPAFIGIFILSKILLILAIFYYLSYRKNQQQIEFLQQQVQSMQHANNAK</sequence>
<reference evidence="2 3" key="1">
    <citation type="submission" date="2018-06" db="EMBL/GenBank/DDBJ databases">
        <title>Mucibacter soli gen. nov., sp. nov., a new member of the family Chitinophagaceae producing mucin.</title>
        <authorList>
            <person name="Kim M.-K."/>
            <person name="Park S."/>
            <person name="Kim T.-S."/>
            <person name="Joung Y."/>
            <person name="Han J.-H."/>
            <person name="Kim S.B."/>
        </authorList>
    </citation>
    <scope>NUCLEOTIDE SEQUENCE [LARGE SCALE GENOMIC DNA]</scope>
    <source>
        <strain evidence="2 3">R1-15</strain>
    </source>
</reference>
<dbReference type="AlphaFoldDB" id="A0A2W2B3N0"/>
<dbReference type="RefSeq" id="WP_111001040.1">
    <property type="nucleotide sequence ID" value="NZ_QKTW01000030.1"/>
</dbReference>